<dbReference type="PANTHER" id="PTHR23407">
    <property type="entry name" value="ATPASE INHIBITOR/5-FORMYLTETRAHYDROFOLATE CYCLO-LIGASE"/>
    <property type="match status" value="1"/>
</dbReference>
<feature type="binding site" evidence="4">
    <location>
        <begin position="3"/>
        <end position="7"/>
    </location>
    <ligand>
        <name>ATP</name>
        <dbReference type="ChEBI" id="CHEBI:30616"/>
    </ligand>
</feature>
<feature type="binding site" evidence="4">
    <location>
        <position position="49"/>
    </location>
    <ligand>
        <name>substrate</name>
    </ligand>
</feature>
<dbReference type="HOGENOM" id="CLU_066245_2_1_12"/>
<name>F2NS51_TRES6</name>
<dbReference type="GeneID" id="302998609"/>
<dbReference type="OrthoDB" id="9801938at2"/>
<reference evidence="7" key="2">
    <citation type="submission" date="2011-04" db="EMBL/GenBank/DDBJ databases">
        <title>The complete genome of chromosome of Treponema succinifaciens DSM 2489.</title>
        <authorList>
            <person name="Lucas S."/>
            <person name="Copeland A."/>
            <person name="Lapidus A."/>
            <person name="Bruce D."/>
            <person name="Goodwin L."/>
            <person name="Pitluck S."/>
            <person name="Peters L."/>
            <person name="Kyrpides N."/>
            <person name="Mavromatis K."/>
            <person name="Ivanova N."/>
            <person name="Ovchinnikova G."/>
            <person name="Teshima H."/>
            <person name="Detter J.C."/>
            <person name="Tapia R."/>
            <person name="Han C."/>
            <person name="Land M."/>
            <person name="Hauser L."/>
            <person name="Markowitz V."/>
            <person name="Cheng J.-F."/>
            <person name="Hugenholtz P."/>
            <person name="Woyke T."/>
            <person name="Wu D."/>
            <person name="Gronow S."/>
            <person name="Wellnitz S."/>
            <person name="Brambilla E."/>
            <person name="Klenk H.-P."/>
            <person name="Eisen J.A."/>
        </authorList>
    </citation>
    <scope>NUCLEOTIDE SEQUENCE [LARGE SCALE GENOMIC DNA]</scope>
    <source>
        <strain evidence="7">ATCC 33096 / DSM 2489 / 6091</strain>
    </source>
</reference>
<dbReference type="AlphaFoldDB" id="F2NS51"/>
<keyword evidence="7" id="KW-1185">Reference proteome</keyword>
<reference evidence="6 7" key="1">
    <citation type="journal article" date="2011" name="Stand. Genomic Sci.">
        <title>Complete genome sequence of Treponema succinifaciens type strain (6091).</title>
        <authorList>
            <person name="Han C."/>
            <person name="Gronow S."/>
            <person name="Teshima H."/>
            <person name="Lapidus A."/>
            <person name="Nolan M."/>
            <person name="Lucas S."/>
            <person name="Hammon N."/>
            <person name="Deshpande S."/>
            <person name="Cheng J.F."/>
            <person name="Zeytun A."/>
            <person name="Tapia R."/>
            <person name="Goodwin L."/>
            <person name="Pitluck S."/>
            <person name="Liolios K."/>
            <person name="Pagani I."/>
            <person name="Ivanova N."/>
            <person name="Mavromatis K."/>
            <person name="Mikhailova N."/>
            <person name="Huntemann M."/>
            <person name="Pati A."/>
            <person name="Chen A."/>
            <person name="Palaniappan K."/>
            <person name="Land M."/>
            <person name="Hauser L."/>
            <person name="Brambilla E.M."/>
            <person name="Rohde M."/>
            <person name="Goker M."/>
            <person name="Woyke T."/>
            <person name="Bristow J."/>
            <person name="Eisen J.A."/>
            <person name="Markowitz V."/>
            <person name="Hugenholtz P."/>
            <person name="Kyrpides N.C."/>
            <person name="Klenk H.P."/>
            <person name="Detter J.C."/>
        </authorList>
    </citation>
    <scope>NUCLEOTIDE SEQUENCE [LARGE SCALE GENOMIC DNA]</scope>
    <source>
        <strain evidence="7">ATCC 33096 / DSM 2489 / 6091</strain>
    </source>
</reference>
<dbReference type="RefSeq" id="WP_013701634.1">
    <property type="nucleotide sequence ID" value="NC_015385.1"/>
</dbReference>
<dbReference type="STRING" id="869209.Tresu_1449"/>
<evidence type="ECO:0000313" key="7">
    <source>
        <dbReference type="Proteomes" id="UP000006852"/>
    </source>
</evidence>
<evidence type="ECO:0000256" key="4">
    <source>
        <dbReference type="PIRSR" id="PIRSR006806-1"/>
    </source>
</evidence>
<evidence type="ECO:0000256" key="1">
    <source>
        <dbReference type="ARBA" id="ARBA00010638"/>
    </source>
</evidence>
<keyword evidence="5" id="KW-0479">Metal-binding</keyword>
<dbReference type="NCBIfam" id="TIGR02727">
    <property type="entry name" value="MTHFS_bact"/>
    <property type="match status" value="1"/>
</dbReference>
<dbReference type="Gene3D" id="3.40.50.10420">
    <property type="entry name" value="NagB/RpiA/CoA transferase-like"/>
    <property type="match status" value="1"/>
</dbReference>
<keyword evidence="5" id="KW-0460">Magnesium</keyword>
<gene>
    <name evidence="6" type="ordered locus">Tresu_1449</name>
</gene>
<dbReference type="Pfam" id="PF01812">
    <property type="entry name" value="5-FTHF_cyc-lig"/>
    <property type="match status" value="1"/>
</dbReference>
<protein>
    <recommendedName>
        <fullName evidence="5">5-formyltetrahydrofolate cyclo-ligase</fullName>
        <ecNumber evidence="5">6.3.3.2</ecNumber>
    </recommendedName>
</protein>
<accession>F2NS51</accession>
<organism evidence="6 7">
    <name type="scientific">Treponema succinifaciens (strain ATCC 33096 / DSM 2489 / 6091)</name>
    <dbReference type="NCBI Taxonomy" id="869209"/>
    <lineage>
        <taxon>Bacteria</taxon>
        <taxon>Pseudomonadati</taxon>
        <taxon>Spirochaetota</taxon>
        <taxon>Spirochaetia</taxon>
        <taxon>Spirochaetales</taxon>
        <taxon>Treponemataceae</taxon>
        <taxon>Treponema</taxon>
    </lineage>
</organism>
<sequence length="207" mass="23450">MTKNELRKLLKTELSAVSAEKKLSASKKACGLLFEFVLKNNFDIVLSYIDLKNEISPQEINCALMMKNKIVAVPKVVPKTQRMNFYILDNSIKILKQLETGAFGISEPIEKKQNLFNADNFVQKKICVVVPGVAFGSKGQRLGHGMGFYDIYLSSLKKKCAQNNCELFLAGLCFDFQIKENIPVDENDIFMDSVFSDRKCYFFESAE</sequence>
<evidence type="ECO:0000256" key="3">
    <source>
        <dbReference type="ARBA" id="ARBA00022840"/>
    </source>
</evidence>
<evidence type="ECO:0000256" key="2">
    <source>
        <dbReference type="ARBA" id="ARBA00022741"/>
    </source>
</evidence>
<comment type="similarity">
    <text evidence="1 5">Belongs to the 5-formyltetrahydrofolate cyclo-ligase family.</text>
</comment>
<evidence type="ECO:0000313" key="6">
    <source>
        <dbReference type="EMBL" id="AEB14352.1"/>
    </source>
</evidence>
<keyword evidence="3 4" id="KW-0067">ATP-binding</keyword>
<dbReference type="GO" id="GO:0035999">
    <property type="term" value="P:tetrahydrofolate interconversion"/>
    <property type="evidence" value="ECO:0007669"/>
    <property type="project" value="TreeGrafter"/>
</dbReference>
<comment type="cofactor">
    <cofactor evidence="5">
        <name>Mg(2+)</name>
        <dbReference type="ChEBI" id="CHEBI:18420"/>
    </cofactor>
</comment>
<dbReference type="InterPro" id="IPR002698">
    <property type="entry name" value="FTHF_cligase"/>
</dbReference>
<dbReference type="PIRSF" id="PIRSF006806">
    <property type="entry name" value="FTHF_cligase"/>
    <property type="match status" value="1"/>
</dbReference>
<dbReference type="EC" id="6.3.3.2" evidence="5"/>
<dbReference type="GO" id="GO:0005524">
    <property type="term" value="F:ATP binding"/>
    <property type="evidence" value="ECO:0007669"/>
    <property type="project" value="UniProtKB-KW"/>
</dbReference>
<proteinExistence type="inferred from homology"/>
<dbReference type="eggNOG" id="COG0212">
    <property type="taxonomic scope" value="Bacteria"/>
</dbReference>
<dbReference type="SUPFAM" id="SSF100950">
    <property type="entry name" value="NagB/RpiA/CoA transferase-like"/>
    <property type="match status" value="1"/>
</dbReference>
<dbReference type="InterPro" id="IPR037171">
    <property type="entry name" value="NagB/RpiA_transferase-like"/>
</dbReference>
<dbReference type="EMBL" id="CP002631">
    <property type="protein sequence ID" value="AEB14352.1"/>
    <property type="molecule type" value="Genomic_DNA"/>
</dbReference>
<feature type="binding site" evidence="4">
    <location>
        <begin position="141"/>
        <end position="149"/>
    </location>
    <ligand>
        <name>ATP</name>
        <dbReference type="ChEBI" id="CHEBI:30616"/>
    </ligand>
</feature>
<feature type="binding site" evidence="4">
    <location>
        <position position="54"/>
    </location>
    <ligand>
        <name>substrate</name>
    </ligand>
</feature>
<comment type="catalytic activity">
    <reaction evidence="5">
        <text>(6S)-5-formyl-5,6,7,8-tetrahydrofolate + ATP = (6R)-5,10-methenyltetrahydrofolate + ADP + phosphate</text>
        <dbReference type="Rhea" id="RHEA:10488"/>
        <dbReference type="ChEBI" id="CHEBI:30616"/>
        <dbReference type="ChEBI" id="CHEBI:43474"/>
        <dbReference type="ChEBI" id="CHEBI:57455"/>
        <dbReference type="ChEBI" id="CHEBI:57457"/>
        <dbReference type="ChEBI" id="CHEBI:456216"/>
        <dbReference type="EC" id="6.3.3.2"/>
    </reaction>
</comment>
<dbReference type="GO" id="GO:0009396">
    <property type="term" value="P:folic acid-containing compound biosynthetic process"/>
    <property type="evidence" value="ECO:0007669"/>
    <property type="project" value="TreeGrafter"/>
</dbReference>
<dbReference type="GO" id="GO:0046872">
    <property type="term" value="F:metal ion binding"/>
    <property type="evidence" value="ECO:0007669"/>
    <property type="project" value="UniProtKB-KW"/>
</dbReference>
<dbReference type="KEGG" id="tsu:Tresu_1449"/>
<dbReference type="InterPro" id="IPR024185">
    <property type="entry name" value="FTHF_cligase-like_sf"/>
</dbReference>
<dbReference type="Proteomes" id="UP000006852">
    <property type="component" value="Chromosome"/>
</dbReference>
<keyword evidence="2 4" id="KW-0547">Nucleotide-binding</keyword>
<dbReference type="PANTHER" id="PTHR23407:SF1">
    <property type="entry name" value="5-FORMYLTETRAHYDROFOLATE CYCLO-LIGASE"/>
    <property type="match status" value="1"/>
</dbReference>
<dbReference type="GO" id="GO:0030272">
    <property type="term" value="F:5-formyltetrahydrofolate cyclo-ligase activity"/>
    <property type="evidence" value="ECO:0007669"/>
    <property type="project" value="UniProtKB-EC"/>
</dbReference>
<evidence type="ECO:0000256" key="5">
    <source>
        <dbReference type="RuleBase" id="RU361279"/>
    </source>
</evidence>